<keyword evidence="1" id="KW-0560">Oxidoreductase</keyword>
<reference evidence="1 2" key="1">
    <citation type="submission" date="2019-03" db="EMBL/GenBank/DDBJ databases">
        <title>Genomic Encyclopedia of Type Strains, Phase IV (KMG-IV): sequencing the most valuable type-strain genomes for metagenomic binning, comparative biology and taxonomic classification.</title>
        <authorList>
            <person name="Goeker M."/>
        </authorList>
    </citation>
    <scope>NUCLEOTIDE SEQUENCE [LARGE SCALE GENOMIC DNA]</scope>
    <source>
        <strain evidence="1 2">DSM 18792</strain>
    </source>
</reference>
<dbReference type="RefSeq" id="WP_132218633.1">
    <property type="nucleotide sequence ID" value="NZ_SLUP01000007.1"/>
</dbReference>
<sequence length="183" mass="20238">MAHLKLENNTISPISQEILDKTQKALGFIPNMYQKMGVNPALLDAYTYSYNSFRANSGFNSVEQEVVFLSVAYENNCEYCMAAHSFVGDMMSKVPTEVTNAIRDNKQVPDTKLAALSKLTRSLTANRGHVSQAEVDDFLAIGYTEAHVLSIVTGIAVKTLSNYSNHLTNPVVDVPFAGRIWKK</sequence>
<dbReference type="GO" id="GO:0004601">
    <property type="term" value="F:peroxidase activity"/>
    <property type="evidence" value="ECO:0007669"/>
    <property type="project" value="UniProtKB-KW"/>
</dbReference>
<dbReference type="AlphaFoldDB" id="A0A4R1RF98"/>
<keyword evidence="1" id="KW-0575">Peroxidase</keyword>
<organism evidence="1 2">
    <name type="scientific">Mariniflexile fucanivorans</name>
    <dbReference type="NCBI Taxonomy" id="264023"/>
    <lineage>
        <taxon>Bacteria</taxon>
        <taxon>Pseudomonadati</taxon>
        <taxon>Bacteroidota</taxon>
        <taxon>Flavobacteriia</taxon>
        <taxon>Flavobacteriales</taxon>
        <taxon>Flavobacteriaceae</taxon>
        <taxon>Mariniflexile</taxon>
    </lineage>
</organism>
<dbReference type="EMBL" id="SLUP01000007">
    <property type="protein sequence ID" value="TCL64576.1"/>
    <property type="molecule type" value="Genomic_DNA"/>
</dbReference>
<accession>A0A4R1RF98</accession>
<keyword evidence="2" id="KW-1185">Reference proteome</keyword>
<proteinExistence type="predicted"/>
<dbReference type="Proteomes" id="UP000295455">
    <property type="component" value="Unassembled WGS sequence"/>
</dbReference>
<protein>
    <submittedName>
        <fullName evidence="1">Putative peroxidase-related enzyme</fullName>
    </submittedName>
</protein>
<evidence type="ECO:0000313" key="1">
    <source>
        <dbReference type="EMBL" id="TCL64576.1"/>
    </source>
</evidence>
<evidence type="ECO:0000313" key="2">
    <source>
        <dbReference type="Proteomes" id="UP000295455"/>
    </source>
</evidence>
<dbReference type="Gene3D" id="1.20.1290.10">
    <property type="entry name" value="AhpD-like"/>
    <property type="match status" value="1"/>
</dbReference>
<dbReference type="SUPFAM" id="SSF69118">
    <property type="entry name" value="AhpD-like"/>
    <property type="match status" value="1"/>
</dbReference>
<dbReference type="PANTHER" id="PTHR35446">
    <property type="entry name" value="SI:CH211-175M2.5"/>
    <property type="match status" value="1"/>
</dbReference>
<gene>
    <name evidence="1" type="ORF">EV196_107289</name>
</gene>
<name>A0A4R1RF98_9FLAO</name>
<comment type="caution">
    <text evidence="1">The sequence shown here is derived from an EMBL/GenBank/DDBJ whole genome shotgun (WGS) entry which is preliminary data.</text>
</comment>
<dbReference type="PANTHER" id="PTHR35446:SF3">
    <property type="entry name" value="CMD DOMAIN-CONTAINING PROTEIN"/>
    <property type="match status" value="1"/>
</dbReference>
<dbReference type="InterPro" id="IPR029032">
    <property type="entry name" value="AhpD-like"/>
</dbReference>
<dbReference type="OrthoDB" id="9808310at2"/>